<evidence type="ECO:0000313" key="18">
    <source>
        <dbReference type="EMBL" id="KAG5341759.1"/>
    </source>
</evidence>
<evidence type="ECO:0000256" key="14">
    <source>
        <dbReference type="PIRSR" id="PIRSR605511-1"/>
    </source>
</evidence>
<keyword evidence="10 15" id="KW-0479">Metal-binding</keyword>
<dbReference type="SUPFAM" id="SSF63829">
    <property type="entry name" value="Calcium-dependent phosphotriesterase"/>
    <property type="match status" value="1"/>
</dbReference>
<evidence type="ECO:0000313" key="19">
    <source>
        <dbReference type="Proteomes" id="UP000669903"/>
    </source>
</evidence>
<evidence type="ECO:0000256" key="2">
    <source>
        <dbReference type="ARBA" id="ARBA00001913"/>
    </source>
</evidence>
<proteinExistence type="inferred from homology"/>
<evidence type="ECO:0000256" key="7">
    <source>
        <dbReference type="ARBA" id="ARBA00013227"/>
    </source>
</evidence>
<comment type="cofactor">
    <cofactor evidence="15">
        <name>Zn(2+)</name>
        <dbReference type="ChEBI" id="CHEBI:29105"/>
    </cofactor>
    <text evidence="15">Binds 1 divalent metal cation per subunit.</text>
</comment>
<evidence type="ECO:0000256" key="10">
    <source>
        <dbReference type="ARBA" id="ARBA00022723"/>
    </source>
</evidence>
<evidence type="ECO:0000256" key="3">
    <source>
        <dbReference type="ARBA" id="ARBA00001936"/>
    </source>
</evidence>
<accession>A0A836K4J6</accession>
<comment type="subcellular location">
    <subcellularLocation>
        <location evidence="5">Cytoplasm</location>
    </subcellularLocation>
</comment>
<dbReference type="Proteomes" id="UP000669903">
    <property type="component" value="Unassembled WGS sequence"/>
</dbReference>
<feature type="signal peptide" evidence="16">
    <location>
        <begin position="1"/>
        <end position="23"/>
    </location>
</feature>
<dbReference type="InterPro" id="IPR011042">
    <property type="entry name" value="6-blade_b-propeller_TolB-like"/>
</dbReference>
<evidence type="ECO:0000256" key="1">
    <source>
        <dbReference type="ARBA" id="ARBA00001589"/>
    </source>
</evidence>
<keyword evidence="19" id="KW-1185">Reference proteome</keyword>
<dbReference type="PRINTS" id="PR01791">
    <property type="entry name" value="REGUCALCIN"/>
</dbReference>
<comment type="catalytic activity">
    <reaction evidence="1">
        <text>D-glucono-1,5-lactone + H2O = D-gluconate + H(+)</text>
        <dbReference type="Rhea" id="RHEA:10440"/>
        <dbReference type="ChEBI" id="CHEBI:15377"/>
        <dbReference type="ChEBI" id="CHEBI:15378"/>
        <dbReference type="ChEBI" id="CHEBI:16217"/>
        <dbReference type="ChEBI" id="CHEBI:18391"/>
        <dbReference type="EC" id="3.1.1.17"/>
    </reaction>
</comment>
<protein>
    <recommendedName>
        <fullName evidence="8">Regucalcin</fullName>
        <ecNumber evidence="7">3.1.1.17</ecNumber>
    </recommendedName>
    <alternativeName>
        <fullName evidence="13">Gluconolactonase</fullName>
    </alternativeName>
</protein>
<evidence type="ECO:0000256" key="4">
    <source>
        <dbReference type="ARBA" id="ARBA00001946"/>
    </source>
</evidence>
<evidence type="ECO:0000256" key="11">
    <source>
        <dbReference type="ARBA" id="ARBA00022801"/>
    </source>
</evidence>
<feature type="binding site" evidence="15">
    <location>
        <position position="133"/>
    </location>
    <ligand>
        <name>substrate</name>
    </ligand>
</feature>
<comment type="caution">
    <text evidence="18">The sequence shown here is derived from an EMBL/GenBank/DDBJ whole genome shotgun (WGS) entry which is preliminary data.</text>
</comment>
<dbReference type="PRINTS" id="PR01790">
    <property type="entry name" value="SMP30FAMILY"/>
</dbReference>
<feature type="active site" description="Proton donor/acceptor" evidence="14">
    <location>
        <position position="242"/>
    </location>
</feature>
<feature type="binding site" evidence="15">
    <location>
        <position position="242"/>
    </location>
    <ligand>
        <name>a divalent metal cation</name>
        <dbReference type="ChEBI" id="CHEBI:60240"/>
    </ligand>
</feature>
<reference evidence="18" key="1">
    <citation type="submission" date="2020-03" db="EMBL/GenBank/DDBJ databases">
        <title>Relaxed selection underlies rapid genomic changes in the transitions from sociality to social parasitism in ants.</title>
        <authorList>
            <person name="Bi X."/>
        </authorList>
    </citation>
    <scope>NUCLEOTIDE SEQUENCE</scope>
    <source>
        <strain evidence="18">BGI-DK2014a</strain>
        <tissue evidence="18">Whole body</tissue>
    </source>
</reference>
<feature type="domain" description="SMP-30/Gluconolactonase/LRE-like region" evidence="17">
    <location>
        <begin position="41"/>
        <end position="301"/>
    </location>
</feature>
<evidence type="ECO:0000256" key="6">
    <source>
        <dbReference type="ARBA" id="ARBA00008853"/>
    </source>
</evidence>
<dbReference type="GO" id="GO:0005737">
    <property type="term" value="C:cytoplasm"/>
    <property type="evidence" value="ECO:0007669"/>
    <property type="project" value="UniProtKB-SubCell"/>
</dbReference>
<feature type="non-terminal residue" evidence="18">
    <location>
        <position position="1"/>
    </location>
</feature>
<keyword evidence="12" id="KW-0106">Calcium</keyword>
<dbReference type="GO" id="GO:0004341">
    <property type="term" value="F:gluconolactonase activity"/>
    <property type="evidence" value="ECO:0007669"/>
    <property type="project" value="UniProtKB-EC"/>
</dbReference>
<evidence type="ECO:0000256" key="9">
    <source>
        <dbReference type="ARBA" id="ARBA00022490"/>
    </source>
</evidence>
<name>A0A836K4J6_9HYME</name>
<keyword evidence="11" id="KW-0378">Hydrolase</keyword>
<keyword evidence="15" id="KW-0862">Zinc</keyword>
<keyword evidence="9" id="KW-0963">Cytoplasm</keyword>
<dbReference type="EC" id="3.1.1.17" evidence="7"/>
<comment type="cofactor">
    <cofactor evidence="2">
        <name>Ca(2+)</name>
        <dbReference type="ChEBI" id="CHEBI:29108"/>
    </cofactor>
</comment>
<dbReference type="AlphaFoldDB" id="A0A836K4J6"/>
<feature type="binding site" evidence="15">
    <location>
        <position position="191"/>
    </location>
    <ligand>
        <name>a divalent metal cation</name>
        <dbReference type="ChEBI" id="CHEBI:60240"/>
    </ligand>
</feature>
<comment type="cofactor">
    <cofactor evidence="3">
        <name>Mn(2+)</name>
        <dbReference type="ChEBI" id="CHEBI:29035"/>
    </cofactor>
</comment>
<evidence type="ECO:0000256" key="15">
    <source>
        <dbReference type="PIRSR" id="PIRSR605511-2"/>
    </source>
</evidence>
<dbReference type="InterPro" id="IPR005511">
    <property type="entry name" value="SMP-30"/>
</dbReference>
<comment type="cofactor">
    <cofactor evidence="4">
        <name>Mg(2+)</name>
        <dbReference type="ChEBI" id="CHEBI:18420"/>
    </cofactor>
</comment>
<dbReference type="PANTHER" id="PTHR10907">
    <property type="entry name" value="REGUCALCIN"/>
    <property type="match status" value="1"/>
</dbReference>
<evidence type="ECO:0000256" key="16">
    <source>
        <dbReference type="SAM" id="SignalP"/>
    </source>
</evidence>
<dbReference type="PANTHER" id="PTHR10907:SF66">
    <property type="entry name" value="MIP34848P1-RELATED"/>
    <property type="match status" value="1"/>
</dbReference>
<feature type="chain" id="PRO_5032396829" description="Regucalcin" evidence="16">
    <location>
        <begin position="24"/>
        <end position="339"/>
    </location>
</feature>
<gene>
    <name evidence="18" type="primary">Rgn_0</name>
    <name evidence="18" type="ORF">G6Z76_0007600</name>
</gene>
<feature type="non-terminal residue" evidence="18">
    <location>
        <position position="339"/>
    </location>
</feature>
<evidence type="ECO:0000256" key="5">
    <source>
        <dbReference type="ARBA" id="ARBA00004496"/>
    </source>
</evidence>
<keyword evidence="16" id="KW-0732">Signal</keyword>
<evidence type="ECO:0000259" key="17">
    <source>
        <dbReference type="Pfam" id="PF08450"/>
    </source>
</evidence>
<dbReference type="InterPro" id="IPR013658">
    <property type="entry name" value="SGL"/>
</dbReference>
<dbReference type="GO" id="GO:0030234">
    <property type="term" value="F:enzyme regulator activity"/>
    <property type="evidence" value="ECO:0007669"/>
    <property type="project" value="InterPro"/>
</dbReference>
<dbReference type="Pfam" id="PF08450">
    <property type="entry name" value="SGL"/>
    <property type="match status" value="1"/>
</dbReference>
<sequence length="339" mass="37541">MGRAICKFVPLVYIFIFIRGGQARKCVNLTVEKITDTYGFSKSLYWDNYTQKLYFVNFYDQYIHSLDPATGVFHNALSEHGNIGIAIPVAGTIDQFVAGAGKDVVLVTWDGKSNKSNVPVKVLFSLDSQVSTRTYDGKVDPTGRLWIGTMSDKVAMTDMNKMAVIPKQGSLYRINDDLKPEKKISPVTISNGLAWNRQHSLMYYIDTFTQIVAYDYSPNNGTISNKKIVFDLNRTNLKGLLDGMTIDTNGNIWIALFGGSRVIGVRPKTGTVLCKVELPVKNVISATFGGPLLDTLYVTTTGYTLDKEQILNPQAGAVFAIKGLEVRGVPDNMFKLAKY</sequence>
<dbReference type="GO" id="GO:0019853">
    <property type="term" value="P:L-ascorbic acid biosynthetic process"/>
    <property type="evidence" value="ECO:0007669"/>
    <property type="project" value="TreeGrafter"/>
</dbReference>
<dbReference type="InterPro" id="IPR008367">
    <property type="entry name" value="Regucalcin"/>
</dbReference>
<organism evidence="18 19">
    <name type="scientific">Acromyrmex charruanus</name>
    <dbReference type="NCBI Taxonomy" id="2715315"/>
    <lineage>
        <taxon>Eukaryota</taxon>
        <taxon>Metazoa</taxon>
        <taxon>Ecdysozoa</taxon>
        <taxon>Arthropoda</taxon>
        <taxon>Hexapoda</taxon>
        <taxon>Insecta</taxon>
        <taxon>Pterygota</taxon>
        <taxon>Neoptera</taxon>
        <taxon>Endopterygota</taxon>
        <taxon>Hymenoptera</taxon>
        <taxon>Apocrita</taxon>
        <taxon>Aculeata</taxon>
        <taxon>Formicoidea</taxon>
        <taxon>Formicidae</taxon>
        <taxon>Myrmicinae</taxon>
        <taxon>Acromyrmex</taxon>
    </lineage>
</organism>
<evidence type="ECO:0000256" key="13">
    <source>
        <dbReference type="ARBA" id="ARBA00032464"/>
    </source>
</evidence>
<dbReference type="EMBL" id="JAANIC010003256">
    <property type="protein sequence ID" value="KAG5341759.1"/>
    <property type="molecule type" value="Genomic_DNA"/>
</dbReference>
<dbReference type="GO" id="GO:0005509">
    <property type="term" value="F:calcium ion binding"/>
    <property type="evidence" value="ECO:0007669"/>
    <property type="project" value="InterPro"/>
</dbReference>
<comment type="similarity">
    <text evidence="6">Belongs to the SMP-30/CGR1 family.</text>
</comment>
<dbReference type="Gene3D" id="2.120.10.30">
    <property type="entry name" value="TolB, C-terminal domain"/>
    <property type="match status" value="1"/>
</dbReference>
<evidence type="ECO:0000256" key="12">
    <source>
        <dbReference type="ARBA" id="ARBA00022837"/>
    </source>
</evidence>
<evidence type="ECO:0000256" key="8">
    <source>
        <dbReference type="ARBA" id="ARBA00016808"/>
    </source>
</evidence>